<proteinExistence type="predicted"/>
<evidence type="ECO:0000313" key="4">
    <source>
        <dbReference type="Proteomes" id="UP001147830"/>
    </source>
</evidence>
<dbReference type="EMBL" id="JAOANI010000014">
    <property type="protein sequence ID" value="MCT7358790.1"/>
    <property type="molecule type" value="Genomic_DNA"/>
</dbReference>
<reference evidence="3" key="1">
    <citation type="journal article" date="2022" name="Front. Microbiol.">
        <title>Genome-based taxonomic rearrangement of Oceanobacter-related bacteria including the description of Thalassolituus hydrocarbonoclasticus sp. nov. and Thalassolituus pacificus sp. nov. and emended description of the genus Thalassolituus.</title>
        <authorList>
            <person name="Dong C."/>
            <person name="Wei L."/>
            <person name="Wang J."/>
            <person name="Lai Q."/>
            <person name="Huang Z."/>
            <person name="Shao Z."/>
        </authorList>
    </citation>
    <scope>NUCLEOTIDE SEQUENCE</scope>
    <source>
        <strain evidence="3">59MF3M-4</strain>
    </source>
</reference>
<evidence type="ECO:0000313" key="3">
    <source>
        <dbReference type="EMBL" id="MCT7358790.1"/>
    </source>
</evidence>
<dbReference type="RefSeq" id="WP_260975674.1">
    <property type="nucleotide sequence ID" value="NZ_JAOANI010000014.1"/>
</dbReference>
<dbReference type="Pfam" id="PF10442">
    <property type="entry name" value="FIST_C"/>
    <property type="match status" value="1"/>
</dbReference>
<name>A0A9X3AR63_9GAMM</name>
<reference evidence="3" key="2">
    <citation type="submission" date="2022-08" db="EMBL/GenBank/DDBJ databases">
        <authorList>
            <person name="Dong C."/>
        </authorList>
    </citation>
    <scope>NUCLEOTIDE SEQUENCE</scope>
    <source>
        <strain evidence="3">59MF3M-4</strain>
    </source>
</reference>
<protein>
    <submittedName>
        <fullName evidence="3">FIST C-terminal domain-containing protein</fullName>
    </submittedName>
</protein>
<organism evidence="3 4">
    <name type="scientific">Thalassolituus pacificus</name>
    <dbReference type="NCBI Taxonomy" id="2975440"/>
    <lineage>
        <taxon>Bacteria</taxon>
        <taxon>Pseudomonadati</taxon>
        <taxon>Pseudomonadota</taxon>
        <taxon>Gammaproteobacteria</taxon>
        <taxon>Oceanospirillales</taxon>
        <taxon>Oceanospirillaceae</taxon>
        <taxon>Thalassolituus</taxon>
    </lineage>
</organism>
<gene>
    <name evidence="3" type="ORF">NYR02_07135</name>
</gene>
<accession>A0A9X3AR63</accession>
<dbReference type="SMART" id="SM00897">
    <property type="entry name" value="FIST"/>
    <property type="match status" value="1"/>
</dbReference>
<feature type="domain" description="FIST" evidence="1">
    <location>
        <begin position="25"/>
        <end position="215"/>
    </location>
</feature>
<feature type="domain" description="FIST C-domain" evidence="2">
    <location>
        <begin position="216"/>
        <end position="353"/>
    </location>
</feature>
<dbReference type="PANTHER" id="PTHR40252">
    <property type="entry name" value="BLR0328 PROTEIN"/>
    <property type="match status" value="1"/>
</dbReference>
<dbReference type="PANTHER" id="PTHR40252:SF2">
    <property type="entry name" value="BLR0328 PROTEIN"/>
    <property type="match status" value="1"/>
</dbReference>
<sequence>MQVSQHLWCADSVPPHWSPALPTGQADLLLLFTSADPTAAIHNLTQLFPATPLCGCSSSGEIQQQRVLDNSTVLTVLRFAHTRVQLVTESVNGMADSYQAGARVAQQLRQDDLRHLLVFANGISVNGSQLVAGLNQTLAPFSRISGGIAADGERFRHTWLYTVDGRFSHHVCGIGFYGQHLQVRCGSYGGWDPFGPRRRITRAQGNRLYELDGICALDLYEKYLGDYAQQLPASGLRFPLLISGDDNDPVVCSVLGIDWQERCLLFGADIPEQHYAQLMRANVDRLIDGAHTACEQISQQSQDVPEFALLISCVGRRAIMQQLIDEELEAFSETLGASIPVSGFYSYGEIAPNCGVGKCSLHNQTLTITTFTEHTACIDC</sequence>
<comment type="caution">
    <text evidence="3">The sequence shown here is derived from an EMBL/GenBank/DDBJ whole genome shotgun (WGS) entry which is preliminary data.</text>
</comment>
<dbReference type="SMART" id="SM01204">
    <property type="entry name" value="FIST_C"/>
    <property type="match status" value="1"/>
</dbReference>
<dbReference type="InterPro" id="IPR013702">
    <property type="entry name" value="FIST_domain_N"/>
</dbReference>
<keyword evidence="4" id="KW-1185">Reference proteome</keyword>
<evidence type="ECO:0000259" key="1">
    <source>
        <dbReference type="SMART" id="SM00897"/>
    </source>
</evidence>
<dbReference type="Proteomes" id="UP001147830">
    <property type="component" value="Unassembled WGS sequence"/>
</dbReference>
<dbReference type="Pfam" id="PF08495">
    <property type="entry name" value="FIST"/>
    <property type="match status" value="1"/>
</dbReference>
<dbReference type="InterPro" id="IPR019494">
    <property type="entry name" value="FIST_C"/>
</dbReference>
<dbReference type="AlphaFoldDB" id="A0A9X3AR63"/>
<evidence type="ECO:0000259" key="2">
    <source>
        <dbReference type="SMART" id="SM01204"/>
    </source>
</evidence>